<dbReference type="KEGG" id="cle:Clole_0864"/>
<protein>
    <submittedName>
        <fullName evidence="1">Uncharacterized protein</fullName>
    </submittedName>
</protein>
<accession>F2JQ49</accession>
<reference evidence="1 2" key="1">
    <citation type="journal article" date="2011" name="J. Bacteriol.">
        <title>Complete genome sequence of the cellulose-degrading bacterium Cellulosilyticum lentocellum.</title>
        <authorList>
            <consortium name="US DOE Joint Genome Institute"/>
            <person name="Miller D.A."/>
            <person name="Suen G."/>
            <person name="Bruce D."/>
            <person name="Copeland A."/>
            <person name="Cheng J.F."/>
            <person name="Detter C."/>
            <person name="Goodwin L.A."/>
            <person name="Han C.S."/>
            <person name="Hauser L.J."/>
            <person name="Land M.L."/>
            <person name="Lapidus A."/>
            <person name="Lucas S."/>
            <person name="Meincke L."/>
            <person name="Pitluck S."/>
            <person name="Tapia R."/>
            <person name="Teshima H."/>
            <person name="Woyke T."/>
            <person name="Fox B.G."/>
            <person name="Angert E.R."/>
            <person name="Currie C.R."/>
        </authorList>
    </citation>
    <scope>NUCLEOTIDE SEQUENCE [LARGE SCALE GENOMIC DNA]</scope>
    <source>
        <strain evidence="2">ATCC 49066 / DSM 5427 / NCIMB 11756 / RHM5</strain>
    </source>
</reference>
<sequence length="55" mass="6772">MKRDTLIWKIVNRLHDERALELDNYMNYIEQANDIYKIIERELKDFTLIQGEVME</sequence>
<dbReference type="HOGENOM" id="CLU_3023647_0_0_9"/>
<name>F2JQ49_CELLD</name>
<evidence type="ECO:0000313" key="2">
    <source>
        <dbReference type="Proteomes" id="UP000008467"/>
    </source>
</evidence>
<dbReference type="Proteomes" id="UP000008467">
    <property type="component" value="Chromosome"/>
</dbReference>
<keyword evidence="2" id="KW-1185">Reference proteome</keyword>
<proteinExistence type="predicted"/>
<dbReference type="RefSeq" id="WP_013655898.1">
    <property type="nucleotide sequence ID" value="NC_015275.1"/>
</dbReference>
<dbReference type="EMBL" id="CP002582">
    <property type="protein sequence ID" value="ADZ82597.1"/>
    <property type="molecule type" value="Genomic_DNA"/>
</dbReference>
<gene>
    <name evidence="1" type="ordered locus">Clole_0864</name>
</gene>
<organism evidence="1 2">
    <name type="scientific">Cellulosilyticum lentocellum (strain ATCC 49066 / DSM 5427 / NCIMB 11756 / RHM5)</name>
    <name type="common">Clostridium lentocellum</name>
    <dbReference type="NCBI Taxonomy" id="642492"/>
    <lineage>
        <taxon>Bacteria</taxon>
        <taxon>Bacillati</taxon>
        <taxon>Bacillota</taxon>
        <taxon>Clostridia</taxon>
        <taxon>Lachnospirales</taxon>
        <taxon>Cellulosilyticaceae</taxon>
        <taxon>Cellulosilyticum</taxon>
    </lineage>
</organism>
<dbReference type="AlphaFoldDB" id="F2JQ49"/>
<dbReference type="STRING" id="642492.Clole_0864"/>
<evidence type="ECO:0000313" key="1">
    <source>
        <dbReference type="EMBL" id="ADZ82597.1"/>
    </source>
</evidence>